<protein>
    <submittedName>
        <fullName evidence="1">Uncharacterized protein</fullName>
    </submittedName>
</protein>
<keyword evidence="2" id="KW-1185">Reference proteome</keyword>
<accession>A0ACC1DAC8</accession>
<evidence type="ECO:0000313" key="1">
    <source>
        <dbReference type="EMBL" id="KAJ0180908.1"/>
    </source>
</evidence>
<organism evidence="1 2">
    <name type="scientific">Dendrolimus kikuchii</name>
    <dbReference type="NCBI Taxonomy" id="765133"/>
    <lineage>
        <taxon>Eukaryota</taxon>
        <taxon>Metazoa</taxon>
        <taxon>Ecdysozoa</taxon>
        <taxon>Arthropoda</taxon>
        <taxon>Hexapoda</taxon>
        <taxon>Insecta</taxon>
        <taxon>Pterygota</taxon>
        <taxon>Neoptera</taxon>
        <taxon>Endopterygota</taxon>
        <taxon>Lepidoptera</taxon>
        <taxon>Glossata</taxon>
        <taxon>Ditrysia</taxon>
        <taxon>Bombycoidea</taxon>
        <taxon>Lasiocampidae</taxon>
        <taxon>Dendrolimus</taxon>
    </lineage>
</organism>
<name>A0ACC1DAC8_9NEOP</name>
<proteinExistence type="predicted"/>
<dbReference type="Proteomes" id="UP000824533">
    <property type="component" value="Linkage Group LG05"/>
</dbReference>
<comment type="caution">
    <text evidence="1">The sequence shown here is derived from an EMBL/GenBank/DDBJ whole genome shotgun (WGS) entry which is preliminary data.</text>
</comment>
<gene>
    <name evidence="1" type="ORF">K1T71_002993</name>
</gene>
<sequence length="378" mass="43271">MAICLRTFSYKILPINGIVATKSHSNRLSRKIPIRTQFLEDFLNRRRISSCQLAPRCTDTNIDDIHINDAINHNLLQNTKNYVDIINFRDNEYNDGIQIKTLGLTSDDYVESRLQIPYTFHDIPVTNISGIDLSKLSTNEEIEPTCLSDFERDAIAFCQTPTQSSPASTPDASREGRPSEEQLMKVFHVLSDTMPKLFIQPLDYSIYSPNLVFVNNIRGTTTVGLFHYVRQVALLRTVGHLKFAYVKMEVMKITAHPEDSSIKMRWRIRGISGLKVFLMFWKIKIWNMKEIFKEQELWYDGFSTFYVGADGLIQKHVVDKVMPDQDTIIDDEEKAPIAAKIALLIGLLPRNYLSDVSPYFSSSSGTTDQMPLPFKVLE</sequence>
<dbReference type="EMBL" id="CM034391">
    <property type="protein sequence ID" value="KAJ0180908.1"/>
    <property type="molecule type" value="Genomic_DNA"/>
</dbReference>
<evidence type="ECO:0000313" key="2">
    <source>
        <dbReference type="Proteomes" id="UP000824533"/>
    </source>
</evidence>
<reference evidence="1 2" key="1">
    <citation type="journal article" date="2021" name="Front. Genet.">
        <title>Chromosome-Level Genome Assembly Reveals Significant Gene Expansion in the Toll and IMD Signaling Pathways of Dendrolimus kikuchii.</title>
        <authorList>
            <person name="Zhou J."/>
            <person name="Wu P."/>
            <person name="Xiong Z."/>
            <person name="Liu N."/>
            <person name="Zhao N."/>
            <person name="Ji M."/>
            <person name="Qiu Y."/>
            <person name="Yang B."/>
        </authorList>
    </citation>
    <scope>NUCLEOTIDE SEQUENCE [LARGE SCALE GENOMIC DNA]</scope>
    <source>
        <strain evidence="1">Ann1</strain>
    </source>
</reference>